<dbReference type="AlphaFoldDB" id="A0A3M7R8H1"/>
<dbReference type="Proteomes" id="UP000276133">
    <property type="component" value="Unassembled WGS sequence"/>
</dbReference>
<comment type="caution">
    <text evidence="3">The sequence shown here is derived from an EMBL/GenBank/DDBJ whole genome shotgun (WGS) entry which is preliminary data.</text>
</comment>
<keyword evidence="3" id="KW-0067">ATP-binding</keyword>
<dbReference type="CDD" id="cd19854">
    <property type="entry name" value="DSRM_DHX9_rpt1"/>
    <property type="match status" value="1"/>
</dbReference>
<gene>
    <name evidence="3" type="ORF">BpHYR1_040270</name>
</gene>
<dbReference type="Pfam" id="PF00035">
    <property type="entry name" value="dsrm"/>
    <property type="match status" value="1"/>
</dbReference>
<dbReference type="STRING" id="10195.A0A3M7R8H1"/>
<dbReference type="GO" id="GO:0003725">
    <property type="term" value="F:double-stranded RNA binding"/>
    <property type="evidence" value="ECO:0007669"/>
    <property type="project" value="InterPro"/>
</dbReference>
<dbReference type="Gene3D" id="3.30.160.20">
    <property type="match status" value="2"/>
</dbReference>
<dbReference type="SMART" id="SM00358">
    <property type="entry name" value="DSRM"/>
    <property type="match status" value="1"/>
</dbReference>
<dbReference type="PROSITE" id="PS50137">
    <property type="entry name" value="DS_RBD"/>
    <property type="match status" value="1"/>
</dbReference>
<dbReference type="GO" id="GO:0017111">
    <property type="term" value="F:ribonucleoside triphosphate phosphatase activity"/>
    <property type="evidence" value="ECO:0007669"/>
    <property type="project" value="UniProtKB-EC"/>
</dbReference>
<dbReference type="EMBL" id="REGN01003987">
    <property type="protein sequence ID" value="RNA19714.1"/>
    <property type="molecule type" value="Genomic_DNA"/>
</dbReference>
<proteinExistence type="predicted"/>
<organism evidence="3 4">
    <name type="scientific">Brachionus plicatilis</name>
    <name type="common">Marine rotifer</name>
    <name type="synonym">Brachionus muelleri</name>
    <dbReference type="NCBI Taxonomy" id="10195"/>
    <lineage>
        <taxon>Eukaryota</taxon>
        <taxon>Metazoa</taxon>
        <taxon>Spiralia</taxon>
        <taxon>Gnathifera</taxon>
        <taxon>Rotifera</taxon>
        <taxon>Eurotatoria</taxon>
        <taxon>Monogononta</taxon>
        <taxon>Pseudotrocha</taxon>
        <taxon>Ploima</taxon>
        <taxon>Brachionidae</taxon>
        <taxon>Brachionus</taxon>
    </lineage>
</organism>
<dbReference type="InterPro" id="IPR014720">
    <property type="entry name" value="dsRBD_dom"/>
</dbReference>
<sequence length="212" mass="24363">MDDIKNFLYAWLGKQRKVPNYEFSQQNVKNRQRFKCECRTDGFDYVGIGNSTNKKDAQTNAALDFCQFLVRSGLINQNDLPKTQKTLPSTDSNPSSLPSGIIAPHQSMGLSFSENSQKEILAYKPGPSSTYMSHIKHFFAERKMLEDAEDSDVNAEIHGFWTLENAKSRLHQYLQINKIKSDYKYTSTGADNNRSFFAEMHFFDPKTNKNNY</sequence>
<keyword evidence="4" id="KW-1185">Reference proteome</keyword>
<dbReference type="GO" id="GO:0004386">
    <property type="term" value="F:helicase activity"/>
    <property type="evidence" value="ECO:0007669"/>
    <property type="project" value="UniProtKB-KW"/>
</dbReference>
<dbReference type="SUPFAM" id="SSF54768">
    <property type="entry name" value="dsRNA-binding domain-like"/>
    <property type="match status" value="2"/>
</dbReference>
<dbReference type="FunFam" id="3.30.160.20:FF:000026">
    <property type="entry name" value="ATP-dependent RNA helicase A"/>
    <property type="match status" value="1"/>
</dbReference>
<reference evidence="3 4" key="1">
    <citation type="journal article" date="2018" name="Sci. Rep.">
        <title>Genomic signatures of local adaptation to the degree of environmental predictability in rotifers.</title>
        <authorList>
            <person name="Franch-Gras L."/>
            <person name="Hahn C."/>
            <person name="Garcia-Roger E.M."/>
            <person name="Carmona M.J."/>
            <person name="Serra M."/>
            <person name="Gomez A."/>
        </authorList>
    </citation>
    <scope>NUCLEOTIDE SEQUENCE [LARGE SCALE GENOMIC DNA]</scope>
    <source>
        <strain evidence="3">HYR1</strain>
    </source>
</reference>
<dbReference type="InterPro" id="IPR044445">
    <property type="entry name" value="DHX9_DSRM_1"/>
</dbReference>
<evidence type="ECO:0000313" key="3">
    <source>
        <dbReference type="EMBL" id="RNA19714.1"/>
    </source>
</evidence>
<feature type="domain" description="DRBM" evidence="2">
    <location>
        <begin position="3"/>
        <end position="71"/>
    </location>
</feature>
<dbReference type="EC" id="3.6.1.15" evidence="3"/>
<dbReference type="OrthoDB" id="5600252at2759"/>
<keyword evidence="3" id="KW-0347">Helicase</keyword>
<protein>
    <submittedName>
        <fullName evidence="3">ATP-dependent RNA helicase A-like isoform X1</fullName>
        <ecNumber evidence="3">3.6.1.15</ecNumber>
        <ecNumber evidence="3">3.6.1.3</ecNumber>
    </submittedName>
</protein>
<dbReference type="EC" id="3.6.1.3" evidence="3"/>
<keyword evidence="3" id="KW-0378">Hydrolase</keyword>
<evidence type="ECO:0000313" key="4">
    <source>
        <dbReference type="Proteomes" id="UP000276133"/>
    </source>
</evidence>
<name>A0A3M7R8H1_BRAPC</name>
<evidence type="ECO:0000256" key="1">
    <source>
        <dbReference type="PROSITE-ProRule" id="PRU00266"/>
    </source>
</evidence>
<keyword evidence="3" id="KW-0547">Nucleotide-binding</keyword>
<keyword evidence="1" id="KW-0694">RNA-binding</keyword>
<evidence type="ECO:0000259" key="2">
    <source>
        <dbReference type="PROSITE" id="PS50137"/>
    </source>
</evidence>
<accession>A0A3M7R8H1</accession>